<feature type="region of interest" description="Disordered" evidence="3">
    <location>
        <begin position="484"/>
        <end position="534"/>
    </location>
</feature>
<evidence type="ECO:0000256" key="2">
    <source>
        <dbReference type="ARBA" id="ARBA00022598"/>
    </source>
</evidence>
<dbReference type="Pfam" id="PF00501">
    <property type="entry name" value="AMP-binding"/>
    <property type="match status" value="1"/>
</dbReference>
<keyword evidence="4" id="KW-0472">Membrane</keyword>
<dbReference type="GO" id="GO:0031956">
    <property type="term" value="F:medium-chain fatty acid-CoA ligase activity"/>
    <property type="evidence" value="ECO:0007669"/>
    <property type="project" value="TreeGrafter"/>
</dbReference>
<evidence type="ECO:0000313" key="7">
    <source>
        <dbReference type="EMBL" id="CDQ46643.1"/>
    </source>
</evidence>
<keyword evidence="4" id="KW-0812">Transmembrane</keyword>
<keyword evidence="4" id="KW-1133">Transmembrane helix</keyword>
<evidence type="ECO:0000256" key="3">
    <source>
        <dbReference type="SAM" id="MobiDB-lite"/>
    </source>
</evidence>
<dbReference type="InterPro" id="IPR020845">
    <property type="entry name" value="AMP-binding_CS"/>
</dbReference>
<evidence type="ECO:0000256" key="1">
    <source>
        <dbReference type="ARBA" id="ARBA00006432"/>
    </source>
</evidence>
<dbReference type="InterPro" id="IPR042099">
    <property type="entry name" value="ANL_N_sf"/>
</dbReference>
<evidence type="ECO:0000313" key="8">
    <source>
        <dbReference type="Proteomes" id="UP000028864"/>
    </source>
</evidence>
<dbReference type="Gene3D" id="3.30.300.30">
    <property type="match status" value="1"/>
</dbReference>
<organism evidence="7 8">
    <name type="scientific">Mycolicibacterium neoaurum</name>
    <name type="common">Mycobacterium neoaurum</name>
    <dbReference type="NCBI Taxonomy" id="1795"/>
    <lineage>
        <taxon>Bacteria</taxon>
        <taxon>Bacillati</taxon>
        <taxon>Actinomycetota</taxon>
        <taxon>Actinomycetes</taxon>
        <taxon>Mycobacteriales</taxon>
        <taxon>Mycobacteriaceae</taxon>
        <taxon>Mycolicibacterium</taxon>
    </lineage>
</organism>
<dbReference type="InterPro" id="IPR025110">
    <property type="entry name" value="AMP-bd_C"/>
</dbReference>
<gene>
    <name evidence="7" type="ORF">BN1047_04552</name>
</gene>
<dbReference type="PANTHER" id="PTHR43201:SF5">
    <property type="entry name" value="MEDIUM-CHAIN ACYL-COA LIGASE ACSF2, MITOCHONDRIAL"/>
    <property type="match status" value="1"/>
</dbReference>
<evidence type="ECO:0000259" key="5">
    <source>
        <dbReference type="Pfam" id="PF00501"/>
    </source>
</evidence>
<feature type="domain" description="AMP-binding enzyme C-terminal" evidence="6">
    <location>
        <begin position="400"/>
        <end position="479"/>
    </location>
</feature>
<dbReference type="PANTHER" id="PTHR43201">
    <property type="entry name" value="ACYL-COA SYNTHETASE"/>
    <property type="match status" value="1"/>
</dbReference>
<evidence type="ECO:0000259" key="6">
    <source>
        <dbReference type="Pfam" id="PF13193"/>
    </source>
</evidence>
<feature type="compositionally biased region" description="Basic and acidic residues" evidence="3">
    <location>
        <begin position="500"/>
        <end position="516"/>
    </location>
</feature>
<feature type="transmembrane region" description="Helical" evidence="4">
    <location>
        <begin position="549"/>
        <end position="571"/>
    </location>
</feature>
<name>A0AAV2WS09_MYCNE</name>
<keyword evidence="2 7" id="KW-0436">Ligase</keyword>
<protein>
    <submittedName>
        <fullName evidence="7">Long-chain-fatty-acid--CoA ligase</fullName>
    </submittedName>
</protein>
<dbReference type="NCBIfam" id="NF005801">
    <property type="entry name" value="PRK07656.1"/>
    <property type="match status" value="1"/>
</dbReference>
<dbReference type="GO" id="GO:0006631">
    <property type="term" value="P:fatty acid metabolic process"/>
    <property type="evidence" value="ECO:0007669"/>
    <property type="project" value="TreeGrafter"/>
</dbReference>
<dbReference type="AlphaFoldDB" id="A0AAV2WS09"/>
<dbReference type="Proteomes" id="UP000028864">
    <property type="component" value="Unassembled WGS sequence"/>
</dbReference>
<proteinExistence type="inferred from homology"/>
<dbReference type="InterPro" id="IPR000873">
    <property type="entry name" value="AMP-dep_synth/lig_dom"/>
</dbReference>
<comment type="similarity">
    <text evidence="1">Belongs to the ATP-dependent AMP-binding enzyme family.</text>
</comment>
<dbReference type="EMBL" id="LK021341">
    <property type="protein sequence ID" value="CDQ46643.1"/>
    <property type="molecule type" value="Genomic_DNA"/>
</dbReference>
<dbReference type="InterPro" id="IPR045851">
    <property type="entry name" value="AMP-bd_C_sf"/>
</dbReference>
<feature type="domain" description="AMP-dependent synthetase/ligase" evidence="5">
    <location>
        <begin position="19"/>
        <end position="349"/>
    </location>
</feature>
<dbReference type="SUPFAM" id="SSF56801">
    <property type="entry name" value="Acetyl-CoA synthetase-like"/>
    <property type="match status" value="1"/>
</dbReference>
<accession>A0AAV2WS09</accession>
<dbReference type="Pfam" id="PF13193">
    <property type="entry name" value="AMP-binding_C"/>
    <property type="match status" value="1"/>
</dbReference>
<reference evidence="7" key="1">
    <citation type="submission" date="2014-05" db="EMBL/GenBank/DDBJ databases">
        <authorList>
            <person name="Urmite Genomes"/>
        </authorList>
    </citation>
    <scope>NUCLEOTIDE SEQUENCE</scope>
    <source>
        <strain evidence="7">DSM 44074</strain>
    </source>
</reference>
<dbReference type="Gene3D" id="3.40.50.12780">
    <property type="entry name" value="N-terminal domain of ligase-like"/>
    <property type="match status" value="1"/>
</dbReference>
<feature type="compositionally biased region" description="Low complexity" evidence="3">
    <location>
        <begin position="489"/>
        <end position="498"/>
    </location>
</feature>
<evidence type="ECO:0000256" key="4">
    <source>
        <dbReference type="SAM" id="Phobius"/>
    </source>
</evidence>
<reference evidence="7" key="2">
    <citation type="submission" date="2015-09" db="EMBL/GenBank/DDBJ databases">
        <title>Draft genome sequence of Mycobacterium neoaurum DSM 44074.</title>
        <authorList>
            <person name="Croce O."/>
            <person name="Robert C."/>
            <person name="Raoult D."/>
            <person name="Drancourt M."/>
        </authorList>
    </citation>
    <scope>NUCLEOTIDE SEQUENCE</scope>
    <source>
        <strain evidence="7">DSM 44074</strain>
    </source>
</reference>
<dbReference type="PROSITE" id="PS00455">
    <property type="entry name" value="AMP_BINDING"/>
    <property type="match status" value="1"/>
</dbReference>
<sequence length="704" mass="75342">MAYRPEWETIADMVMSVGDRFGDAEAVVDGSLRLTFVELVDRIRRAAGAFAGLGIERGDRVAIWAPNSAGWLIAAFGAVSAGAILVPVNTRFRTAEAADIITRSGAKVVLIQNGFLGQEFTVPAGVPAIDIASDFLSSGSPHVATGLCGTDIADIIYTSGTTGRAKGVMMNHEQTLRLYTEWCELADLREGDRYLIVNPFFHTFGYKAGCIAAMIRGATILPVPVFDIPTVVDLIEAERVTMLPGAPTLYHELLAVPDKARLATLRSGVTGAADIPVELIRRVHEELPFRTLATGYGLTEAGTVTLSRPGDSFEDIATTAGLPCDGVEVRIAEDDEVLVRGYSVMQGYFDDPQSTAEAIDAEGWLHTGDLGNLDDGGRLRIVGRKKDMFIVGGFNAYPAEIEGYLLEHPAVRQAAVIGVPDDRMGQVGNAFVVLHQGASEAVGIGEAELIDWSRTRMAGYKVPRTVEFLDELPLNATGKVARLRREAESPAAPAPVEESATEHSDTEHSDTEHSDATGETTEAGDGDAGDAEAAPVPVRRRRMVFAAKAIAVIIAVLGIAGLASTSAWIVVSHQQAEQQRSRNAEFAAAARQGVVTLMSLNFNRAADDVQRIVDNSTGQFKQDFEAQSKDFIRVAEESKVITDATVTATGVKNMTDDTADVLVAAYSTVTNAQGAKEEPRTWRLIVSMARDGGQLKVAKVEFAP</sequence>